<dbReference type="GO" id="GO:0004341">
    <property type="term" value="F:gluconolactonase activity"/>
    <property type="evidence" value="ECO:0007669"/>
    <property type="project" value="TreeGrafter"/>
</dbReference>
<reference evidence="5" key="2">
    <citation type="submission" date="2021-01" db="EMBL/GenBank/DDBJ databases">
        <authorList>
            <person name="Schikora-Tamarit M.A."/>
        </authorList>
    </citation>
    <scope>NUCLEOTIDE SEQUENCE</scope>
    <source>
        <strain evidence="5">CBS6341</strain>
    </source>
</reference>
<comment type="cofactor">
    <cofactor evidence="3">
        <name>Zn(2+)</name>
        <dbReference type="ChEBI" id="CHEBI:29105"/>
    </cofactor>
    <text evidence="3">Binds 1 divalent metal cation per subunit.</text>
</comment>
<feature type="binding site" evidence="3">
    <location>
        <position position="174"/>
    </location>
    <ligand>
        <name>a divalent metal cation</name>
        <dbReference type="ChEBI" id="CHEBI:60240"/>
    </ligand>
</feature>
<dbReference type="PANTHER" id="PTHR10907:SF47">
    <property type="entry name" value="REGUCALCIN"/>
    <property type="match status" value="1"/>
</dbReference>
<dbReference type="AlphaFoldDB" id="A0A9P8PY23"/>
<dbReference type="InterPro" id="IPR005511">
    <property type="entry name" value="SMP-30"/>
</dbReference>
<feature type="binding site" evidence="3">
    <location>
        <position position="125"/>
    </location>
    <ligand>
        <name>substrate</name>
    </ligand>
</feature>
<dbReference type="InterPro" id="IPR013658">
    <property type="entry name" value="SGL"/>
</dbReference>
<evidence type="ECO:0000313" key="5">
    <source>
        <dbReference type="EMBL" id="KAH3679334.1"/>
    </source>
</evidence>
<keyword evidence="3" id="KW-0862">Zinc</keyword>
<evidence type="ECO:0000259" key="4">
    <source>
        <dbReference type="Pfam" id="PF08450"/>
    </source>
</evidence>
<feature type="binding site" evidence="3">
    <location>
        <position position="24"/>
    </location>
    <ligand>
        <name>a divalent metal cation</name>
        <dbReference type="ChEBI" id="CHEBI:60240"/>
    </ligand>
</feature>
<evidence type="ECO:0000313" key="6">
    <source>
        <dbReference type="Proteomes" id="UP000769528"/>
    </source>
</evidence>
<dbReference type="InterPro" id="IPR011042">
    <property type="entry name" value="6-blade_b-propeller_TolB-like"/>
</dbReference>
<comment type="caution">
    <text evidence="5">The sequence shown here is derived from an EMBL/GenBank/DDBJ whole genome shotgun (WGS) entry which is preliminary data.</text>
</comment>
<evidence type="ECO:0000256" key="1">
    <source>
        <dbReference type="ARBA" id="ARBA00008853"/>
    </source>
</evidence>
<feature type="binding site" evidence="3">
    <location>
        <position position="123"/>
    </location>
    <ligand>
        <name>substrate</name>
    </ligand>
</feature>
<gene>
    <name evidence="5" type="ORF">WICMUC_001074</name>
</gene>
<protein>
    <recommendedName>
        <fullName evidence="4">SMP-30/Gluconolactonase/LRE-like region domain-containing protein</fullName>
    </recommendedName>
</protein>
<dbReference type="Pfam" id="PF08450">
    <property type="entry name" value="SGL"/>
    <property type="match status" value="1"/>
</dbReference>
<organism evidence="5 6">
    <name type="scientific">Wickerhamomyces mucosus</name>
    <dbReference type="NCBI Taxonomy" id="1378264"/>
    <lineage>
        <taxon>Eukaryota</taxon>
        <taxon>Fungi</taxon>
        <taxon>Dikarya</taxon>
        <taxon>Ascomycota</taxon>
        <taxon>Saccharomycotina</taxon>
        <taxon>Saccharomycetes</taxon>
        <taxon>Phaffomycetales</taxon>
        <taxon>Wickerhamomycetaceae</taxon>
        <taxon>Wickerhamomyces</taxon>
    </lineage>
</organism>
<evidence type="ECO:0000256" key="3">
    <source>
        <dbReference type="PIRSR" id="PIRSR605511-2"/>
    </source>
</evidence>
<evidence type="ECO:0000256" key="2">
    <source>
        <dbReference type="PIRSR" id="PIRSR605511-1"/>
    </source>
</evidence>
<keyword evidence="6" id="KW-1185">Reference proteome</keyword>
<proteinExistence type="inferred from homology"/>
<accession>A0A9P8PY23</accession>
<sequence length="326" mass="36836">MTARILDFTKIKPFITDFKGRLGESATINRNNNTFLWVDIIKGEIHRVFLKGNKLNRSYENHEIFIIPNESIGVIHLTSNDDIVLLGANFGIAEFKFSTNSFKYLWKFDKLPEILQGQDYKLRSNDGNIDPNGNIWQGLMGDFQYGQHDQGKLVKIDTKTNQITVEIEKVFCPNGINWSQNGETLYWASSKEGIIYKIPFDLINSTIGTKEPYIILNDWYPGEGDIIPDGHALTENNHIFSALWGHGSLAHFDETGTLVEKYKIPGINITDVIFGDEDEIFITTANALPEDEKLIDGTLGGSIFRIVLEGGHKGIDRPVLKYPLIN</sequence>
<keyword evidence="3" id="KW-0479">Metal-binding</keyword>
<dbReference type="Proteomes" id="UP000769528">
    <property type="component" value="Unassembled WGS sequence"/>
</dbReference>
<dbReference type="PANTHER" id="PTHR10907">
    <property type="entry name" value="REGUCALCIN"/>
    <property type="match status" value="1"/>
</dbReference>
<dbReference type="GO" id="GO:0005509">
    <property type="term" value="F:calcium ion binding"/>
    <property type="evidence" value="ECO:0007669"/>
    <property type="project" value="TreeGrafter"/>
</dbReference>
<feature type="binding site" evidence="3">
    <location>
        <position position="229"/>
    </location>
    <ligand>
        <name>a divalent metal cation</name>
        <dbReference type="ChEBI" id="CHEBI:60240"/>
    </ligand>
</feature>
<comment type="similarity">
    <text evidence="1">Belongs to the SMP-30/CGR1 family.</text>
</comment>
<name>A0A9P8PY23_9ASCO</name>
<feature type="active site" description="Proton donor/acceptor" evidence="2">
    <location>
        <position position="229"/>
    </location>
</feature>
<dbReference type="PRINTS" id="PR01790">
    <property type="entry name" value="SMP30FAMILY"/>
</dbReference>
<feature type="domain" description="SMP-30/Gluconolactonase/LRE-like region" evidence="4">
    <location>
        <begin position="22"/>
        <end position="286"/>
    </location>
</feature>
<reference evidence="5" key="1">
    <citation type="journal article" date="2021" name="Open Biol.">
        <title>Shared evolutionary footprints suggest mitochondrial oxidative damage underlies multiple complex I losses in fungi.</title>
        <authorList>
            <person name="Schikora-Tamarit M.A."/>
            <person name="Marcet-Houben M."/>
            <person name="Nosek J."/>
            <person name="Gabaldon T."/>
        </authorList>
    </citation>
    <scope>NUCLEOTIDE SEQUENCE</scope>
    <source>
        <strain evidence="5">CBS6341</strain>
    </source>
</reference>
<dbReference type="OrthoDB" id="423498at2759"/>
<dbReference type="EMBL" id="JAEUBF010000322">
    <property type="protein sequence ID" value="KAH3679334.1"/>
    <property type="molecule type" value="Genomic_DNA"/>
</dbReference>
<dbReference type="Gene3D" id="2.120.10.30">
    <property type="entry name" value="TolB, C-terminal domain"/>
    <property type="match status" value="1"/>
</dbReference>
<dbReference type="SUPFAM" id="SSF63829">
    <property type="entry name" value="Calcium-dependent phosphotriesterase"/>
    <property type="match status" value="1"/>
</dbReference>